<feature type="transmembrane region" description="Helical" evidence="1">
    <location>
        <begin position="159"/>
        <end position="177"/>
    </location>
</feature>
<name>K2KMN9_9GAMM</name>
<evidence type="ECO:0000313" key="3">
    <source>
        <dbReference type="Proteomes" id="UP000014115"/>
    </source>
</evidence>
<organism evidence="2 3">
    <name type="scientific">Idiomarina xiamenensis 10-D-4</name>
    <dbReference type="NCBI Taxonomy" id="740709"/>
    <lineage>
        <taxon>Bacteria</taxon>
        <taxon>Pseudomonadati</taxon>
        <taxon>Pseudomonadota</taxon>
        <taxon>Gammaproteobacteria</taxon>
        <taxon>Alteromonadales</taxon>
        <taxon>Idiomarinaceae</taxon>
        <taxon>Idiomarina</taxon>
    </lineage>
</organism>
<gene>
    <name evidence="2" type="ORF">A10D4_07645</name>
</gene>
<dbReference type="RefSeq" id="WP_008488746.1">
    <property type="nucleotide sequence ID" value="NZ_AMRG01000008.1"/>
</dbReference>
<feature type="transmembrane region" description="Helical" evidence="1">
    <location>
        <begin position="6"/>
        <end position="28"/>
    </location>
</feature>
<comment type="caution">
    <text evidence="2">The sequence shown here is derived from an EMBL/GenBank/DDBJ whole genome shotgun (WGS) entry which is preliminary data.</text>
</comment>
<proteinExistence type="predicted"/>
<evidence type="ECO:0000256" key="1">
    <source>
        <dbReference type="SAM" id="Phobius"/>
    </source>
</evidence>
<dbReference type="PATRIC" id="fig|740709.3.peg.1554"/>
<keyword evidence="1" id="KW-0812">Transmembrane</keyword>
<dbReference type="Proteomes" id="UP000014115">
    <property type="component" value="Unassembled WGS sequence"/>
</dbReference>
<dbReference type="STRING" id="740709.A10D4_07645"/>
<keyword evidence="3" id="KW-1185">Reference proteome</keyword>
<dbReference type="AlphaFoldDB" id="K2KMN9"/>
<reference evidence="2 3" key="1">
    <citation type="journal article" date="2012" name="J. Bacteriol.">
        <title>Genome Sequence of Idiomarina xiamenensis Type Strain 10-D-4.</title>
        <authorList>
            <person name="Lai Q."/>
            <person name="Wang L."/>
            <person name="Wang W."/>
            <person name="Shao Z."/>
        </authorList>
    </citation>
    <scope>NUCLEOTIDE SEQUENCE [LARGE SCALE GENOMIC DNA]</scope>
    <source>
        <strain evidence="2 3">10-D-4</strain>
    </source>
</reference>
<evidence type="ECO:0000313" key="2">
    <source>
        <dbReference type="EMBL" id="EKE83704.1"/>
    </source>
</evidence>
<feature type="transmembrane region" description="Helical" evidence="1">
    <location>
        <begin position="120"/>
        <end position="147"/>
    </location>
</feature>
<sequence length="206" mass="24210">MDFFDPKIILTAVSIIFISVPTVIYQYLSHYSRLNRNRLSLLSRAAQNTELSEQWRLHFRDQVLDEAFFQAHRVRANNGKKHYLLTLYSYVQQRCSFRQLILTFDRIKFINGRYRFNIDIFAALWFSYSLIVTIANFAMALLLIVLLIGTLQSQQDLPWQWGFLTIPLFAVLALYSLRESMKFILACHIRRILKQLPADARAELGV</sequence>
<accession>K2KMN9</accession>
<dbReference type="EMBL" id="AMRG01000008">
    <property type="protein sequence ID" value="EKE83704.1"/>
    <property type="molecule type" value="Genomic_DNA"/>
</dbReference>
<protein>
    <submittedName>
        <fullName evidence="2">Uncharacterized protein</fullName>
    </submittedName>
</protein>
<keyword evidence="1" id="KW-1133">Transmembrane helix</keyword>
<keyword evidence="1" id="KW-0472">Membrane</keyword>